<dbReference type="InterPro" id="IPR039425">
    <property type="entry name" value="RNA_pol_sigma-70-like"/>
</dbReference>
<evidence type="ECO:0000256" key="3">
    <source>
        <dbReference type="ARBA" id="ARBA00023015"/>
    </source>
</evidence>
<evidence type="ECO:0000259" key="8">
    <source>
        <dbReference type="Pfam" id="PF04542"/>
    </source>
</evidence>
<comment type="similarity">
    <text evidence="2">Belongs to the sigma-70 factor family. ECF subfamily.</text>
</comment>
<comment type="caution">
    <text evidence="9">The sequence shown here is derived from an EMBL/GenBank/DDBJ whole genome shotgun (WGS) entry which is preliminary data.</text>
</comment>
<name>A0A9X0YSC5_9BACI</name>
<dbReference type="GO" id="GO:0003677">
    <property type="term" value="F:DNA binding"/>
    <property type="evidence" value="ECO:0007669"/>
    <property type="project" value="UniProtKB-KW"/>
</dbReference>
<dbReference type="Pfam" id="PF04297">
    <property type="entry name" value="UPF0122"/>
    <property type="match status" value="1"/>
</dbReference>
<dbReference type="InterPro" id="IPR036388">
    <property type="entry name" value="WH-like_DNA-bd_sf"/>
</dbReference>
<keyword evidence="5" id="KW-0238">DNA-binding</keyword>
<dbReference type="PANTHER" id="PTHR43133">
    <property type="entry name" value="RNA POLYMERASE ECF-TYPE SIGMA FACTO"/>
    <property type="match status" value="1"/>
</dbReference>
<dbReference type="Proteomes" id="UP001138793">
    <property type="component" value="Unassembled WGS sequence"/>
</dbReference>
<dbReference type="PANTHER" id="PTHR43133:SF8">
    <property type="entry name" value="RNA POLYMERASE SIGMA FACTOR HI_1459-RELATED"/>
    <property type="match status" value="1"/>
</dbReference>
<feature type="domain" description="RNA polymerase sigma-70 region 2" evidence="8">
    <location>
        <begin position="13"/>
        <end position="77"/>
    </location>
</feature>
<comment type="similarity">
    <text evidence="1">Belongs to the UPF0122 family.</text>
</comment>
<keyword evidence="10" id="KW-1185">Reference proteome</keyword>
<evidence type="ECO:0000256" key="2">
    <source>
        <dbReference type="ARBA" id="ARBA00010641"/>
    </source>
</evidence>
<dbReference type="AlphaFoldDB" id="A0A9X0YSC5"/>
<dbReference type="InterPro" id="IPR007394">
    <property type="entry name" value="UPF0122"/>
</dbReference>
<dbReference type="GO" id="GO:0016987">
    <property type="term" value="F:sigma factor activity"/>
    <property type="evidence" value="ECO:0007669"/>
    <property type="project" value="UniProtKB-KW"/>
</dbReference>
<dbReference type="SUPFAM" id="SSF88659">
    <property type="entry name" value="Sigma3 and sigma4 domains of RNA polymerase sigma factors"/>
    <property type="match status" value="1"/>
</dbReference>
<organism evidence="9 10">
    <name type="scientific">Oceanobacillus polygoni</name>
    <dbReference type="NCBI Taxonomy" id="1235259"/>
    <lineage>
        <taxon>Bacteria</taxon>
        <taxon>Bacillati</taxon>
        <taxon>Bacillota</taxon>
        <taxon>Bacilli</taxon>
        <taxon>Bacillales</taxon>
        <taxon>Bacillaceae</taxon>
        <taxon>Oceanobacillus</taxon>
    </lineage>
</organism>
<dbReference type="SUPFAM" id="SSF88946">
    <property type="entry name" value="Sigma2 domain of RNA polymerase sigma factors"/>
    <property type="match status" value="1"/>
</dbReference>
<keyword evidence="4" id="KW-0731">Sigma factor</keyword>
<dbReference type="InterPro" id="IPR007627">
    <property type="entry name" value="RNA_pol_sigma70_r2"/>
</dbReference>
<protein>
    <submittedName>
        <fullName evidence="9">RNA polymerase sigma factor (Sigma-70 family)</fullName>
    </submittedName>
</protein>
<reference evidence="9" key="1">
    <citation type="submission" date="2021-03" db="EMBL/GenBank/DDBJ databases">
        <title>Genomic Encyclopedia of Type Strains, Phase IV (KMG-IV): sequencing the most valuable type-strain genomes for metagenomic binning, comparative biology and taxonomic classification.</title>
        <authorList>
            <person name="Goeker M."/>
        </authorList>
    </citation>
    <scope>NUCLEOTIDE SEQUENCE</scope>
    <source>
        <strain evidence="9">DSM 107338</strain>
    </source>
</reference>
<keyword evidence="3" id="KW-0805">Transcription regulation</keyword>
<evidence type="ECO:0000256" key="1">
    <source>
        <dbReference type="ARBA" id="ARBA00008720"/>
    </source>
</evidence>
<dbReference type="Gene3D" id="1.10.10.10">
    <property type="entry name" value="Winged helix-like DNA-binding domain superfamily/Winged helix DNA-binding domain"/>
    <property type="match status" value="1"/>
</dbReference>
<dbReference type="InterPro" id="IPR013324">
    <property type="entry name" value="RNA_pol_sigma_r3/r4-like"/>
</dbReference>
<dbReference type="Gene3D" id="1.10.1740.10">
    <property type="match status" value="1"/>
</dbReference>
<evidence type="ECO:0000256" key="4">
    <source>
        <dbReference type="ARBA" id="ARBA00023082"/>
    </source>
</evidence>
<evidence type="ECO:0000313" key="9">
    <source>
        <dbReference type="EMBL" id="MBP2077985.1"/>
    </source>
</evidence>
<proteinExistence type="inferred from homology"/>
<accession>A0A9X0YSC5</accession>
<evidence type="ECO:0000256" key="7">
    <source>
        <dbReference type="ARBA" id="ARBA00024764"/>
    </source>
</evidence>
<dbReference type="Pfam" id="PF04542">
    <property type="entry name" value="Sigma70_r2"/>
    <property type="match status" value="1"/>
</dbReference>
<sequence length="191" mass="22766">MSNGNKFTFEEIVNQNEKRIHYYIYQLKIRDNNEDFYSEGLFALWNAYETYEPNKGPMGTYFNFTIKNRLIDQIRKEVQAQEKLKHYTLKNKFQFNDGNYLSGLASNKPILGSKDITLGNDELWDQLETNLTNKQWKWVNYYILNDMSVKEIAEKEGVTVEAVKSWGKETRKKLRDPDFREKIGWIIDDYS</sequence>
<dbReference type="NCBIfam" id="TIGR02937">
    <property type="entry name" value="sigma70-ECF"/>
    <property type="match status" value="1"/>
</dbReference>
<evidence type="ECO:0000313" key="10">
    <source>
        <dbReference type="Proteomes" id="UP001138793"/>
    </source>
</evidence>
<comment type="function">
    <text evidence="7">Might take part in the signal recognition particle (SRP) pathway. This is inferred from the conservation of its genetic proximity to ftsY/ffh. May be a regulatory protein.</text>
</comment>
<dbReference type="InterPro" id="IPR013325">
    <property type="entry name" value="RNA_pol_sigma_r2"/>
</dbReference>
<dbReference type="InterPro" id="IPR014284">
    <property type="entry name" value="RNA_pol_sigma-70_dom"/>
</dbReference>
<gene>
    <name evidence="9" type="ORF">J2Z64_002240</name>
</gene>
<dbReference type="GO" id="GO:0006352">
    <property type="term" value="P:DNA-templated transcription initiation"/>
    <property type="evidence" value="ECO:0007669"/>
    <property type="project" value="InterPro"/>
</dbReference>
<dbReference type="EMBL" id="JAGGMB010000006">
    <property type="protein sequence ID" value="MBP2077985.1"/>
    <property type="molecule type" value="Genomic_DNA"/>
</dbReference>
<dbReference type="RefSeq" id="WP_420874443.1">
    <property type="nucleotide sequence ID" value="NZ_JAGGMB010000006.1"/>
</dbReference>
<evidence type="ECO:0000256" key="5">
    <source>
        <dbReference type="ARBA" id="ARBA00023125"/>
    </source>
</evidence>
<evidence type="ECO:0000256" key="6">
    <source>
        <dbReference type="ARBA" id="ARBA00023163"/>
    </source>
</evidence>
<keyword evidence="6" id="KW-0804">Transcription</keyword>